<dbReference type="PANTHER" id="PTHR38887:SF1">
    <property type="entry name" value="RAS MODIFICATION PROTEIN ERF4"/>
    <property type="match status" value="1"/>
</dbReference>
<protein>
    <submittedName>
        <fullName evidence="2">Uncharacterized protein</fullName>
    </submittedName>
</protein>
<accession>A0ABR0J9M4</accession>
<evidence type="ECO:0000256" key="1">
    <source>
        <dbReference type="SAM" id="MobiDB-lite"/>
    </source>
</evidence>
<reference evidence="2 3" key="1">
    <citation type="submission" date="2023-08" db="EMBL/GenBank/DDBJ databases">
        <title>Black Yeasts Isolated from many extreme environments.</title>
        <authorList>
            <person name="Coleine C."/>
            <person name="Stajich J.E."/>
            <person name="Selbmann L."/>
        </authorList>
    </citation>
    <scope>NUCLEOTIDE SEQUENCE [LARGE SCALE GENOMIC DNA]</scope>
    <source>
        <strain evidence="2 3">CCFEE 6328</strain>
    </source>
</reference>
<dbReference type="InterPro" id="IPR053221">
    <property type="entry name" value="Burnettramic_acid_biosynth"/>
</dbReference>
<organism evidence="2 3">
    <name type="scientific">Exophiala sideris</name>
    <dbReference type="NCBI Taxonomy" id="1016849"/>
    <lineage>
        <taxon>Eukaryota</taxon>
        <taxon>Fungi</taxon>
        <taxon>Dikarya</taxon>
        <taxon>Ascomycota</taxon>
        <taxon>Pezizomycotina</taxon>
        <taxon>Eurotiomycetes</taxon>
        <taxon>Chaetothyriomycetidae</taxon>
        <taxon>Chaetothyriales</taxon>
        <taxon>Herpotrichiellaceae</taxon>
        <taxon>Exophiala</taxon>
    </lineage>
</organism>
<gene>
    <name evidence="2" type="ORF">LTR69_006017</name>
</gene>
<comment type="caution">
    <text evidence="2">The sequence shown here is derived from an EMBL/GenBank/DDBJ whole genome shotgun (WGS) entry which is preliminary data.</text>
</comment>
<feature type="compositionally biased region" description="Acidic residues" evidence="1">
    <location>
        <begin position="76"/>
        <end position="85"/>
    </location>
</feature>
<dbReference type="Proteomes" id="UP001345691">
    <property type="component" value="Unassembled WGS sequence"/>
</dbReference>
<dbReference type="EMBL" id="JAVRRF010000012">
    <property type="protein sequence ID" value="KAK5059428.1"/>
    <property type="molecule type" value="Genomic_DNA"/>
</dbReference>
<evidence type="ECO:0000313" key="2">
    <source>
        <dbReference type="EMBL" id="KAK5059428.1"/>
    </source>
</evidence>
<proteinExistence type="predicted"/>
<sequence>MIWPSQLVQHEDPRCTAVDRDVIKFSEMHAIKYASKAVTAGIGVASEAVAEVKNRRKSSVDQQNGHLEGAEKDGKEDDESDMEIDEEEWTLDEAAAEFQGLEPQESEDEKLGPDADDKIAASFFANHNILKAGETHTRLSQPVILPQRRPKSAARGFIRAYAPVLDSAGIDQQLFMDFLNTFDKASKASPVFDVVNLAALGIGLIPSPITGLTMGVSIAIQFASNTGKELQQRVRRNTYLDTVNRELFMPRGLYCMIMAFKPDNPYDPVLGLNINATSSNGALTAADATPNGDQYAASETLVKELSPNQAPKVRSRTKKLRLNAGTTSGEASLPEGAPLVYPALETADGTPLGKKGSNGIRTTPAFLDSYLDRRAQARWAAQHPDSQLAGMNPPSEKKFVNRFSDPNHPIHSGTIIGPLTGGRWDPVADLRAKHAIWRARRKGVELSEAEIWNARMGRSTATGVVGRILQQDVLYMIVTNLPTEAEMKAANESLEEVKARGGIAQPK</sequence>
<dbReference type="PANTHER" id="PTHR38887">
    <property type="entry name" value="CHROMOSOME 21, WHOLE GENOME SHOTGUN SEQUENCE"/>
    <property type="match status" value="1"/>
</dbReference>
<keyword evidence="3" id="KW-1185">Reference proteome</keyword>
<evidence type="ECO:0000313" key="3">
    <source>
        <dbReference type="Proteomes" id="UP001345691"/>
    </source>
</evidence>
<name>A0ABR0J9M4_9EURO</name>
<feature type="region of interest" description="Disordered" evidence="1">
    <location>
        <begin position="53"/>
        <end position="85"/>
    </location>
</feature>